<dbReference type="PANTHER" id="PTHR43744:SF8">
    <property type="entry name" value="SN-GLYCEROL-3-PHOSPHATE TRANSPORT SYSTEM PERMEASE PROTEIN UGPE"/>
    <property type="match status" value="1"/>
</dbReference>
<dbReference type="GO" id="GO:0055085">
    <property type="term" value="P:transmembrane transport"/>
    <property type="evidence" value="ECO:0007669"/>
    <property type="project" value="InterPro"/>
</dbReference>
<dbReference type="SUPFAM" id="SSF161098">
    <property type="entry name" value="MetI-like"/>
    <property type="match status" value="1"/>
</dbReference>
<dbReference type="InterPro" id="IPR035906">
    <property type="entry name" value="MetI-like_sf"/>
</dbReference>
<feature type="transmembrane region" description="Helical" evidence="7">
    <location>
        <begin position="184"/>
        <end position="209"/>
    </location>
</feature>
<keyword evidence="10" id="KW-1185">Reference proteome</keyword>
<dbReference type="AlphaFoldDB" id="A0A8A7KA01"/>
<dbReference type="PROSITE" id="PS50928">
    <property type="entry name" value="ABC_TM1"/>
    <property type="match status" value="1"/>
</dbReference>
<name>A0A8A7KA01_9FIRM</name>
<feature type="transmembrane region" description="Helical" evidence="7">
    <location>
        <begin position="71"/>
        <end position="95"/>
    </location>
</feature>
<sequence>MRLIQKKRYEMILLELFIIGIAVIYIYPVFLMGINSVKTFREVVIDVIALPNKITFENYSYVIDKMNYGRLFINNIIITVIGIAGIVAFSSLAAYILDRRRNRYTRLAQLFIITPMLIPFQTFMITLLKVMNVINLSGSRVGLGIQYWGFGIPMATFIYLNFMRTIPKEIDESAFIDGASTFQTFFRVIFPVLKPVTVTVIVLDVMWIWNDFLLPLLMVNNSDKTKTLVLAAYNFVGQYNTQWHYAMTAMVLAVLPSIVFFILLQKYIVKGVVAGSIKG</sequence>
<keyword evidence="4 7" id="KW-0812">Transmembrane</keyword>
<dbReference type="InterPro" id="IPR000515">
    <property type="entry name" value="MetI-like"/>
</dbReference>
<protein>
    <submittedName>
        <fullName evidence="9">ABC transporter permease subunit</fullName>
    </submittedName>
</protein>
<evidence type="ECO:0000256" key="3">
    <source>
        <dbReference type="ARBA" id="ARBA00022475"/>
    </source>
</evidence>
<evidence type="ECO:0000256" key="1">
    <source>
        <dbReference type="ARBA" id="ARBA00004651"/>
    </source>
</evidence>
<evidence type="ECO:0000259" key="8">
    <source>
        <dbReference type="PROSITE" id="PS50928"/>
    </source>
</evidence>
<dbReference type="KEGG" id="ifn:GM661_12010"/>
<dbReference type="EMBL" id="CP046640">
    <property type="protein sequence ID" value="QTL98633.1"/>
    <property type="molecule type" value="Genomic_DNA"/>
</dbReference>
<feature type="transmembrane region" description="Helical" evidence="7">
    <location>
        <begin position="243"/>
        <end position="264"/>
    </location>
</feature>
<dbReference type="Gene3D" id="1.10.3720.10">
    <property type="entry name" value="MetI-like"/>
    <property type="match status" value="1"/>
</dbReference>
<reference evidence="9" key="1">
    <citation type="submission" date="2019-12" db="EMBL/GenBank/DDBJ databases">
        <authorList>
            <person name="zhang j."/>
            <person name="sun C.M."/>
        </authorList>
    </citation>
    <scope>NUCLEOTIDE SEQUENCE</scope>
    <source>
        <strain evidence="9">NS-1</strain>
    </source>
</reference>
<dbReference type="CDD" id="cd06261">
    <property type="entry name" value="TM_PBP2"/>
    <property type="match status" value="1"/>
</dbReference>
<gene>
    <name evidence="9" type="ORF">GM661_12010</name>
</gene>
<proteinExistence type="inferred from homology"/>
<evidence type="ECO:0000256" key="5">
    <source>
        <dbReference type="ARBA" id="ARBA00022989"/>
    </source>
</evidence>
<dbReference type="Proteomes" id="UP000665020">
    <property type="component" value="Chromosome"/>
</dbReference>
<evidence type="ECO:0000256" key="2">
    <source>
        <dbReference type="ARBA" id="ARBA00022448"/>
    </source>
</evidence>
<evidence type="ECO:0000256" key="7">
    <source>
        <dbReference type="RuleBase" id="RU363032"/>
    </source>
</evidence>
<evidence type="ECO:0000313" key="9">
    <source>
        <dbReference type="EMBL" id="QTL98633.1"/>
    </source>
</evidence>
<feature type="transmembrane region" description="Helical" evidence="7">
    <location>
        <begin position="145"/>
        <end position="163"/>
    </location>
</feature>
<evidence type="ECO:0000313" key="10">
    <source>
        <dbReference type="Proteomes" id="UP000665020"/>
    </source>
</evidence>
<feature type="domain" description="ABC transmembrane type-1" evidence="8">
    <location>
        <begin position="72"/>
        <end position="264"/>
    </location>
</feature>
<dbReference type="Pfam" id="PF00528">
    <property type="entry name" value="BPD_transp_1"/>
    <property type="match status" value="1"/>
</dbReference>
<dbReference type="GO" id="GO:0005886">
    <property type="term" value="C:plasma membrane"/>
    <property type="evidence" value="ECO:0007669"/>
    <property type="project" value="UniProtKB-SubCell"/>
</dbReference>
<keyword evidence="6 7" id="KW-0472">Membrane</keyword>
<dbReference type="PANTHER" id="PTHR43744">
    <property type="entry name" value="ABC TRANSPORTER PERMEASE PROTEIN MG189-RELATED-RELATED"/>
    <property type="match status" value="1"/>
</dbReference>
<accession>A0A8A7KA01</accession>
<feature type="transmembrane region" description="Helical" evidence="7">
    <location>
        <begin position="12"/>
        <end position="34"/>
    </location>
</feature>
<comment type="subcellular location">
    <subcellularLocation>
        <location evidence="1 7">Cell membrane</location>
        <topology evidence="1 7">Multi-pass membrane protein</topology>
    </subcellularLocation>
</comment>
<evidence type="ECO:0000256" key="4">
    <source>
        <dbReference type="ARBA" id="ARBA00022692"/>
    </source>
</evidence>
<evidence type="ECO:0000256" key="6">
    <source>
        <dbReference type="ARBA" id="ARBA00023136"/>
    </source>
</evidence>
<comment type="similarity">
    <text evidence="7">Belongs to the binding-protein-dependent transport system permease family.</text>
</comment>
<keyword evidence="2 7" id="KW-0813">Transport</keyword>
<organism evidence="9 10">
    <name type="scientific">Iocasia fonsfrigidae</name>
    <dbReference type="NCBI Taxonomy" id="2682810"/>
    <lineage>
        <taxon>Bacteria</taxon>
        <taxon>Bacillati</taxon>
        <taxon>Bacillota</taxon>
        <taxon>Clostridia</taxon>
        <taxon>Halanaerobiales</taxon>
        <taxon>Halanaerobiaceae</taxon>
        <taxon>Iocasia</taxon>
    </lineage>
</organism>
<keyword evidence="5 7" id="KW-1133">Transmembrane helix</keyword>
<keyword evidence="3" id="KW-1003">Cell membrane</keyword>
<feature type="transmembrane region" description="Helical" evidence="7">
    <location>
        <begin position="107"/>
        <end position="125"/>
    </location>
</feature>